<gene>
    <name evidence="2" type="ORF">ISN74_02705</name>
</gene>
<keyword evidence="1" id="KW-0472">Membrane</keyword>
<dbReference type="EMBL" id="CP064030">
    <property type="protein sequence ID" value="QRN54316.1"/>
    <property type="molecule type" value="Genomic_DNA"/>
</dbReference>
<sequence length="177" mass="20685">MAHYLPPVVNAFMNTWYVVVNARMEILYGLCGFLFFSLPFVIMGFLLPLAMKKMIEKFKINKRRMLIYILIYLLFLMVSFFFIQVIHVHPEDSFPEWVLILMSPLMPAYTIAFAGNLFLFMRWNRALGAHLLVFLLSFGLPSLGLMALVLCLPINMIYYAAMIYWSRKSLYPTAEGW</sequence>
<proteinExistence type="predicted"/>
<name>A0ABX7GWD4_9GAMM</name>
<feature type="transmembrane region" description="Helical" evidence="1">
    <location>
        <begin position="26"/>
        <end position="46"/>
    </location>
</feature>
<feature type="transmembrane region" description="Helical" evidence="1">
    <location>
        <begin position="98"/>
        <end position="119"/>
    </location>
</feature>
<dbReference type="Proteomes" id="UP000663181">
    <property type="component" value="Chromosome"/>
</dbReference>
<evidence type="ECO:0000256" key="1">
    <source>
        <dbReference type="SAM" id="Phobius"/>
    </source>
</evidence>
<accession>A0ABX7GWD4</accession>
<keyword evidence="1" id="KW-0812">Transmembrane</keyword>
<protein>
    <submittedName>
        <fullName evidence="2">Uncharacterized protein</fullName>
    </submittedName>
</protein>
<evidence type="ECO:0000313" key="3">
    <source>
        <dbReference type="Proteomes" id="UP000663181"/>
    </source>
</evidence>
<evidence type="ECO:0000313" key="2">
    <source>
        <dbReference type="EMBL" id="QRN54316.1"/>
    </source>
</evidence>
<feature type="transmembrane region" description="Helical" evidence="1">
    <location>
        <begin position="131"/>
        <end position="161"/>
    </location>
</feature>
<keyword evidence="1" id="KW-1133">Transmembrane helix</keyword>
<reference evidence="2 3" key="1">
    <citation type="submission" date="2020-10" db="EMBL/GenBank/DDBJ databases">
        <title>Phylogeny of dyella-like bacteria.</title>
        <authorList>
            <person name="Fu J."/>
        </authorList>
    </citation>
    <scope>NUCLEOTIDE SEQUENCE [LARGE SCALE GENOMIC DNA]</scope>
    <source>
        <strain evidence="2 3">DHOB09</strain>
    </source>
</reference>
<dbReference type="RefSeq" id="WP_188797163.1">
    <property type="nucleotide sequence ID" value="NZ_BMIZ01000001.1"/>
</dbReference>
<keyword evidence="3" id="KW-1185">Reference proteome</keyword>
<feature type="transmembrane region" description="Helical" evidence="1">
    <location>
        <begin position="66"/>
        <end position="86"/>
    </location>
</feature>
<organism evidence="2 3">
    <name type="scientific">Dyella caseinilytica</name>
    <dbReference type="NCBI Taxonomy" id="1849581"/>
    <lineage>
        <taxon>Bacteria</taxon>
        <taxon>Pseudomonadati</taxon>
        <taxon>Pseudomonadota</taxon>
        <taxon>Gammaproteobacteria</taxon>
        <taxon>Lysobacterales</taxon>
        <taxon>Rhodanobacteraceae</taxon>
        <taxon>Dyella</taxon>
    </lineage>
</organism>